<evidence type="ECO:0000256" key="1">
    <source>
        <dbReference type="SAM" id="MobiDB-lite"/>
    </source>
</evidence>
<gene>
    <name evidence="2" type="ORF">CRI93_05680</name>
</gene>
<protein>
    <submittedName>
        <fullName evidence="2">Uncharacterized protein</fullName>
    </submittedName>
</protein>
<comment type="caution">
    <text evidence="2">The sequence shown here is derived from an EMBL/GenBank/DDBJ whole genome shotgun (WGS) entry which is preliminary data.</text>
</comment>
<dbReference type="OrthoDB" id="1028138at2"/>
<proteinExistence type="predicted"/>
<organism evidence="2 3">
    <name type="scientific">Longimonas halophila</name>
    <dbReference type="NCBI Taxonomy" id="1469170"/>
    <lineage>
        <taxon>Bacteria</taxon>
        <taxon>Pseudomonadati</taxon>
        <taxon>Rhodothermota</taxon>
        <taxon>Rhodothermia</taxon>
        <taxon>Rhodothermales</taxon>
        <taxon>Salisaetaceae</taxon>
        <taxon>Longimonas</taxon>
    </lineage>
</organism>
<dbReference type="EMBL" id="PDEP01000004">
    <property type="protein sequence ID" value="PEN07935.1"/>
    <property type="molecule type" value="Genomic_DNA"/>
</dbReference>
<dbReference type="Gene3D" id="3.30.420.40">
    <property type="match status" value="1"/>
</dbReference>
<name>A0A2H3P8A6_9BACT</name>
<sequence>MSQSPFLPDAASDYPIADPNPKGFTKGSSTLLQHIGDNMEVRRAATQGRIPSPVSRAYMFYANLFQHSLGESTNGAASEDTAGMAASEGREALQHEARRTLRGLLAAFALRNVMGIDIRSKKVELREDDPSDVSSVLVPTLAATPGGKDLWNPVQFYTVVSEQGDEEVLAGRSPLTGIYPAATAPKTLTGLYWYDSENGTWYDPTSRTLDEKNQMRVSDETRNRVRGLIKIWVDHALRNINTKDLQKEGIEMEDRDASDFINELEQWSAELGNVEAPDDVDVAVDKLTEQVGRIPLPFLNFAVEARPDYIWGDLPLHEGRLVVTQEQLLSNNTRLYGRVFGSNDFADAVEHLDREGDNLGQALNLGEEAIPMPYLFVDRLFMPYLTLVTSYDTQKENHGGFSDEWSGLEVDFEGTTEYYFIPMDPDILEMMDAEELRDALSAHLSSDGQNYVVTLNFGGVQITKLYSTVGKGRHRLDEQVGRDEFDLRLFPNYDLDAVRHLIADGEDTTTHADDTYYARVRLSPTWEFARVDPFAVQAGRVTKSVHDDVVVMGDETSRSGSVPSPGKAAFYTISNKPDGFFVPERGFCLLNLQDPRGAGQNPSEWSVSIDFGTSNTCIAHKEAEDTPPKPLSLPVLTTTLLENPNYKATFGDVCEGGSAALDFPYTFGVRDNDLMSQLYFPTQLLTQQQKVEEDDNFAIENGLIYFDNVGLADPTLLSLIKGFPQIQNVAQRFSLKQDIKWTRTDWLRVFMHHLRKQIVLTAAAANASINALYFSYPKSFNYDRRQRFEADMDMVWGDTVTSNIHLASESEAARDDVVDDHNQHVIFDVGGGTTDIIAFDRQEPVFQTSFKLAAGQINDFIQDAPAFRAQFVEAIEQRAKRKVLGMSSGGESEYADIDPSLVEGFKSRSSNSRDGDMTLQMWLGLLQQITDVDSSNDAQLLIRILNYLRTEASEGDAIQGFFLSNLLLMGGLAYFAGQLMKMASEGKLEGEAFPLSKVTITLTGNGSRLYNMLTDTKYEFSNIMEELFRVGAAVENDDLPIKFDGLHRYNNVIAPKVSVALGLLKSSDKGELRDVPVANITGEEGYPSVHDTETTFSSSLVEYYQAIHKNEVRMDPPVEVPENLERFLDTLEEALPYGMHREFKVIPAAHKEWADKLKSSVYRQAVPSIKDRGYENAKLADGIESISKKDRPALEPLFVAQIAGLIDAVREQYAQ</sequence>
<dbReference type="Proteomes" id="UP000221024">
    <property type="component" value="Unassembled WGS sequence"/>
</dbReference>
<evidence type="ECO:0000313" key="2">
    <source>
        <dbReference type="EMBL" id="PEN07935.1"/>
    </source>
</evidence>
<feature type="region of interest" description="Disordered" evidence="1">
    <location>
        <begin position="1"/>
        <end position="23"/>
    </location>
</feature>
<dbReference type="RefSeq" id="WP_141491576.1">
    <property type="nucleotide sequence ID" value="NZ_PDEP01000004.1"/>
</dbReference>
<keyword evidence="3" id="KW-1185">Reference proteome</keyword>
<dbReference type="AlphaFoldDB" id="A0A2H3P8A6"/>
<evidence type="ECO:0000313" key="3">
    <source>
        <dbReference type="Proteomes" id="UP000221024"/>
    </source>
</evidence>
<dbReference type="InterPro" id="IPR043129">
    <property type="entry name" value="ATPase_NBD"/>
</dbReference>
<dbReference type="SUPFAM" id="SSF53067">
    <property type="entry name" value="Actin-like ATPase domain"/>
    <property type="match status" value="1"/>
</dbReference>
<reference evidence="2 3" key="1">
    <citation type="submission" date="2017-10" db="EMBL/GenBank/DDBJ databases">
        <title>Draft genome of Longimonas halophila.</title>
        <authorList>
            <person name="Goh K.M."/>
            <person name="Shamsir M.S."/>
            <person name="Lim S.W."/>
        </authorList>
    </citation>
    <scope>NUCLEOTIDE SEQUENCE [LARGE SCALE GENOMIC DNA]</scope>
    <source>
        <strain evidence="2 3">KCTC 42399</strain>
    </source>
</reference>
<accession>A0A2H3P8A6</accession>